<evidence type="ECO:0000313" key="10">
    <source>
        <dbReference type="Proteomes" id="UP000008915"/>
    </source>
</evidence>
<feature type="transmembrane region" description="Helical" evidence="8">
    <location>
        <begin position="405"/>
        <end position="434"/>
    </location>
</feature>
<feature type="transmembrane region" description="Helical" evidence="8">
    <location>
        <begin position="481"/>
        <end position="503"/>
    </location>
</feature>
<feature type="transmembrane region" description="Helical" evidence="8">
    <location>
        <begin position="12"/>
        <end position="33"/>
    </location>
</feature>
<dbReference type="OrthoDB" id="9814523at2"/>
<dbReference type="InterPro" id="IPR001734">
    <property type="entry name" value="Na/solute_symporter"/>
</dbReference>
<keyword evidence="6 8" id="KW-0472">Membrane</keyword>
<feature type="transmembrane region" description="Helical" evidence="8">
    <location>
        <begin position="455"/>
        <end position="475"/>
    </location>
</feature>
<proteinExistence type="inferred from homology"/>
<evidence type="ECO:0000313" key="9">
    <source>
        <dbReference type="EMBL" id="ADU50561.1"/>
    </source>
</evidence>
<feature type="transmembrane region" description="Helical" evidence="8">
    <location>
        <begin position="510"/>
        <end position="528"/>
    </location>
</feature>
<feature type="transmembrane region" description="Helical" evidence="8">
    <location>
        <begin position="114"/>
        <end position="134"/>
    </location>
</feature>
<feature type="transmembrane region" description="Helical" evidence="8">
    <location>
        <begin position="185"/>
        <end position="206"/>
    </location>
</feature>
<keyword evidence="5 8" id="KW-1133">Transmembrane helix</keyword>
<evidence type="ECO:0000256" key="6">
    <source>
        <dbReference type="ARBA" id="ARBA00023136"/>
    </source>
</evidence>
<evidence type="ECO:0000256" key="5">
    <source>
        <dbReference type="ARBA" id="ARBA00022989"/>
    </source>
</evidence>
<evidence type="ECO:0000256" key="1">
    <source>
        <dbReference type="ARBA" id="ARBA00004141"/>
    </source>
</evidence>
<dbReference type="GO" id="GO:0022857">
    <property type="term" value="F:transmembrane transporter activity"/>
    <property type="evidence" value="ECO:0007669"/>
    <property type="project" value="InterPro"/>
</dbReference>
<reference evidence="10" key="2">
    <citation type="journal article" date="2010" name="Stand. Genomic Sci.">
        <title>Complete genome sequence of Thermaerobacter marianensis type strain (7p75aT).</title>
        <authorList>
            <person name="Han C."/>
            <person name="Gu W."/>
            <person name="Zhang X."/>
            <person name="Lapidus A."/>
            <person name="Nolan M."/>
            <person name="Copeland A."/>
            <person name="Lucas S."/>
            <person name="Glavina Del Rio T."/>
            <person name="Tice H."/>
            <person name="Cheng J."/>
            <person name="Tapia R."/>
            <person name="Goodwin L."/>
            <person name="Pitluck S."/>
            <person name="Pagani I."/>
            <person name="Ivanova N."/>
            <person name="Mavromatis K."/>
            <person name="Mikhailova N."/>
            <person name="Pati A."/>
            <person name="Chen A."/>
            <person name="Palaniappan K."/>
            <person name="Land M."/>
            <person name="Hauser L."/>
            <person name="Chang Y."/>
            <person name="Jeffries C."/>
            <person name="Schneider S."/>
            <person name="Rohde M."/>
            <person name="Goker M."/>
            <person name="Pukall R."/>
            <person name="Woyke T."/>
            <person name="Bristow J."/>
            <person name="Eisen J."/>
            <person name="Markowitz V."/>
            <person name="Hugenholtz P."/>
            <person name="Kyrpides N."/>
            <person name="Klenk H."/>
            <person name="Detter J."/>
        </authorList>
    </citation>
    <scope>NUCLEOTIDE SEQUENCE [LARGE SCALE GENOMIC DNA]</scope>
    <source>
        <strain evidence="10">ATCC 700841 / DSM 12885 / JCM 10246 / 7p75a</strain>
    </source>
</reference>
<dbReference type="NCBIfam" id="TIGR00813">
    <property type="entry name" value="sss"/>
    <property type="match status" value="1"/>
</dbReference>
<name>E6SGL5_THEM7</name>
<dbReference type="GO" id="GO:0005886">
    <property type="term" value="C:plasma membrane"/>
    <property type="evidence" value="ECO:0007669"/>
    <property type="project" value="TreeGrafter"/>
</dbReference>
<dbReference type="RefSeq" id="WP_013494866.1">
    <property type="nucleotide sequence ID" value="NC_014831.1"/>
</dbReference>
<dbReference type="CDD" id="cd11480">
    <property type="entry name" value="SLC5sbd_u4"/>
    <property type="match status" value="1"/>
</dbReference>
<dbReference type="HOGENOM" id="CLU_018808_8_2_9"/>
<reference evidence="9 10" key="1">
    <citation type="journal article" date="2010" name="Stand. Genomic Sci.">
        <title>Complete genome sequence of Thermaerobacter marianensis type strain (7p75a).</title>
        <authorList>
            <person name="Han C."/>
            <person name="Gu W."/>
            <person name="Zhang X."/>
            <person name="Lapidus A."/>
            <person name="Nolan M."/>
            <person name="Copeland A."/>
            <person name="Lucas S."/>
            <person name="Del Rio T.G."/>
            <person name="Tice H."/>
            <person name="Cheng J.F."/>
            <person name="Tapia R."/>
            <person name="Goodwin L."/>
            <person name="Pitluck S."/>
            <person name="Pagani I."/>
            <person name="Ivanova N."/>
            <person name="Mavromatis K."/>
            <person name="Mikhailova N."/>
            <person name="Pati A."/>
            <person name="Chen A."/>
            <person name="Palaniappan K."/>
            <person name="Land M."/>
            <person name="Hauser L."/>
            <person name="Chang Y.J."/>
            <person name="Jeffries C.D."/>
            <person name="Schneider S."/>
            <person name="Rohde M."/>
            <person name="Goker M."/>
            <person name="Pukall R."/>
            <person name="Woyke T."/>
            <person name="Bristow J."/>
            <person name="Eisen J.A."/>
            <person name="Markowitz V."/>
            <person name="Hugenholtz P."/>
            <person name="Kyrpides N.C."/>
            <person name="Klenk H.P."/>
            <person name="Detter J.C."/>
        </authorList>
    </citation>
    <scope>NUCLEOTIDE SEQUENCE [LARGE SCALE GENOMIC DNA]</scope>
    <source>
        <strain evidence="10">ATCC 700841 / DSM 12885 / JCM 10246 / 7p75a</strain>
    </source>
</reference>
<feature type="transmembrane region" description="Helical" evidence="8">
    <location>
        <begin position="534"/>
        <end position="561"/>
    </location>
</feature>
<keyword evidence="10" id="KW-1185">Reference proteome</keyword>
<evidence type="ECO:0000256" key="2">
    <source>
        <dbReference type="ARBA" id="ARBA00006434"/>
    </source>
</evidence>
<sequence>MSTQTRSGRRISMGGVWLLYTVCFGLLVTVLGLLESAGVMGQRAIGYVFLATTFLIYAAIGIWSRTRVLDEYYVAGRSIPAIYNGMATAADWMSGASFISMAGILYALGYDGMAYIMGWTGGYVLLALLLAPYLRKFGKYTIPDFIGDRFQSNATRVVAVIATVIISGTYLIAQITGVGIVMSRFLQIDISVGVFLGLLGVLFCSFLGGMRAITWTQVAQYIVLIVAYLIPITLLAHQQTGVPLPQLMQGQALQQVTALEPQHGITKPFVEPFNETGGMFQFLALTLSLMVGTAGLPHVLVRFYTVPNVRQARWSVGWALLFIFLLYFTAPAYAAFVRWEILQNVAGRAIDQLPAWVQAWAKTGLINLAAADANANGILEAVELDRVMNTDIVVLAAPEIAGLPYVFAGLVAAGGLAAALSTADGLLIAVSAAISHDLYYKVLNPNASTAQRLMLSRIMVLIVAAVGAWIATYRLALIAQIVAWAFSLAAASLFPVLVLGIWWKRANAKGAMAGIISGLAVTLAYMVANYTTQGAFNILGISHTAAGIFGMPVNFLVAYLVSRATEEPAPEIQEFVSSLRYPKQLVAAEISAAAPEPATD</sequence>
<feature type="transmembrane region" description="Helical" evidence="8">
    <location>
        <begin position="218"/>
        <end position="237"/>
    </location>
</feature>
<dbReference type="eggNOG" id="COG4147">
    <property type="taxonomic scope" value="Bacteria"/>
</dbReference>
<evidence type="ECO:0000256" key="4">
    <source>
        <dbReference type="ARBA" id="ARBA00022692"/>
    </source>
</evidence>
<dbReference type="Pfam" id="PF00474">
    <property type="entry name" value="SSF"/>
    <property type="match status" value="2"/>
</dbReference>
<dbReference type="Gene3D" id="1.20.1730.10">
    <property type="entry name" value="Sodium/glucose cotransporter"/>
    <property type="match status" value="1"/>
</dbReference>
<evidence type="ECO:0000256" key="3">
    <source>
        <dbReference type="ARBA" id="ARBA00022448"/>
    </source>
</evidence>
<accession>E6SGL5</accession>
<dbReference type="NCBIfam" id="TIGR03648">
    <property type="entry name" value="Na_symport_lg"/>
    <property type="match status" value="1"/>
</dbReference>
<dbReference type="InterPro" id="IPR019899">
    <property type="entry name" value="Na/solute_symporter_VC_2705"/>
</dbReference>
<dbReference type="EMBL" id="CP002344">
    <property type="protein sequence ID" value="ADU50561.1"/>
    <property type="molecule type" value="Genomic_DNA"/>
</dbReference>
<organism evidence="9 10">
    <name type="scientific">Thermaerobacter marianensis (strain ATCC 700841 / DSM 12885 / JCM 10246 / 7p75a)</name>
    <dbReference type="NCBI Taxonomy" id="644966"/>
    <lineage>
        <taxon>Bacteria</taxon>
        <taxon>Bacillati</taxon>
        <taxon>Bacillota</taxon>
        <taxon>Clostridia</taxon>
        <taxon>Eubacteriales</taxon>
        <taxon>Clostridiales Family XVII. Incertae Sedis</taxon>
        <taxon>Thermaerobacter</taxon>
    </lineage>
</organism>
<keyword evidence="4 8" id="KW-0812">Transmembrane</keyword>
<protein>
    <submittedName>
        <fullName evidence="9">Sodium symporter protein</fullName>
    </submittedName>
</protein>
<dbReference type="InterPro" id="IPR038377">
    <property type="entry name" value="Na/Glc_symporter_sf"/>
</dbReference>
<dbReference type="STRING" id="644966.Tmar_0440"/>
<dbReference type="KEGG" id="tmr:Tmar_0440"/>
<gene>
    <name evidence="9" type="ordered locus">Tmar_0440</name>
</gene>
<dbReference type="PANTHER" id="PTHR48086:SF5">
    <property type="entry name" value="NA(+):SOLUTE SYMPORTER (SSF FAMILY)"/>
    <property type="match status" value="1"/>
</dbReference>
<feature type="transmembrane region" description="Helical" evidence="8">
    <location>
        <begin position="316"/>
        <end position="336"/>
    </location>
</feature>
<evidence type="ECO:0000256" key="7">
    <source>
        <dbReference type="RuleBase" id="RU362091"/>
    </source>
</evidence>
<dbReference type="AlphaFoldDB" id="E6SGL5"/>
<comment type="subcellular location">
    <subcellularLocation>
        <location evidence="1">Membrane</location>
        <topology evidence="1">Multi-pass membrane protein</topology>
    </subcellularLocation>
</comment>
<keyword evidence="3" id="KW-0813">Transport</keyword>
<feature type="transmembrane region" description="Helical" evidence="8">
    <location>
        <begin position="45"/>
        <end position="64"/>
    </location>
</feature>
<dbReference type="InterPro" id="IPR050277">
    <property type="entry name" value="Sodium:Solute_Symporter"/>
</dbReference>
<dbReference type="PROSITE" id="PS50283">
    <property type="entry name" value="NA_SOLUT_SYMP_3"/>
    <property type="match status" value="1"/>
</dbReference>
<feature type="transmembrane region" description="Helical" evidence="8">
    <location>
        <begin position="154"/>
        <end position="173"/>
    </location>
</feature>
<comment type="similarity">
    <text evidence="2 7">Belongs to the sodium:solute symporter (SSF) (TC 2.A.21) family.</text>
</comment>
<feature type="transmembrane region" description="Helical" evidence="8">
    <location>
        <begin position="85"/>
        <end position="108"/>
    </location>
</feature>
<dbReference type="PANTHER" id="PTHR48086">
    <property type="entry name" value="SODIUM/PROLINE SYMPORTER-RELATED"/>
    <property type="match status" value="1"/>
</dbReference>
<dbReference type="Proteomes" id="UP000008915">
    <property type="component" value="Chromosome"/>
</dbReference>
<evidence type="ECO:0000256" key="8">
    <source>
        <dbReference type="SAM" id="Phobius"/>
    </source>
</evidence>
<feature type="transmembrane region" description="Helical" evidence="8">
    <location>
        <begin position="279"/>
        <end position="304"/>
    </location>
</feature>